<reference evidence="13" key="1">
    <citation type="submission" date="2022-01" db="EMBL/GenBank/DDBJ databases">
        <authorList>
            <person name="King R."/>
        </authorList>
    </citation>
    <scope>NUCLEOTIDE SEQUENCE</scope>
</reference>
<dbReference type="OrthoDB" id="2139348at2759"/>
<evidence type="ECO:0000256" key="4">
    <source>
        <dbReference type="ARBA" id="ARBA00022692"/>
    </source>
</evidence>
<evidence type="ECO:0000256" key="3">
    <source>
        <dbReference type="ARBA" id="ARBA00022448"/>
    </source>
</evidence>
<accession>A0A9N9RVP9</accession>
<evidence type="ECO:0000256" key="5">
    <source>
        <dbReference type="ARBA" id="ARBA00022737"/>
    </source>
</evidence>
<evidence type="ECO:0000256" key="2">
    <source>
        <dbReference type="ARBA" id="ARBA00006375"/>
    </source>
</evidence>
<dbReference type="InterPro" id="IPR052465">
    <property type="entry name" value="Mito_NAD+_Carrier"/>
</dbReference>
<keyword evidence="7 12" id="KW-1133">Transmembrane helix</keyword>
<evidence type="ECO:0000256" key="1">
    <source>
        <dbReference type="ARBA" id="ARBA00004448"/>
    </source>
</evidence>
<keyword evidence="5" id="KW-0677">Repeat</keyword>
<evidence type="ECO:0000256" key="7">
    <source>
        <dbReference type="ARBA" id="ARBA00022989"/>
    </source>
</evidence>
<feature type="transmembrane region" description="Helical" evidence="12">
    <location>
        <begin position="32"/>
        <end position="50"/>
    </location>
</feature>
<evidence type="ECO:0000256" key="9">
    <source>
        <dbReference type="ARBA" id="ARBA00023136"/>
    </source>
</evidence>
<keyword evidence="8" id="KW-0496">Mitochondrion</keyword>
<comment type="similarity">
    <text evidence="2 11">Belongs to the mitochondrial carrier (TC 2.A.29) family.</text>
</comment>
<dbReference type="Proteomes" id="UP001153620">
    <property type="component" value="Chromosome 2"/>
</dbReference>
<dbReference type="InterPro" id="IPR023395">
    <property type="entry name" value="MCP_dom_sf"/>
</dbReference>
<dbReference type="EMBL" id="OU895878">
    <property type="protein sequence ID" value="CAG9806025.1"/>
    <property type="molecule type" value="Genomic_DNA"/>
</dbReference>
<feature type="repeat" description="Solcar" evidence="10">
    <location>
        <begin position="22"/>
        <end position="102"/>
    </location>
</feature>
<dbReference type="GO" id="GO:0005743">
    <property type="term" value="C:mitochondrial inner membrane"/>
    <property type="evidence" value="ECO:0007669"/>
    <property type="project" value="UniProtKB-SubCell"/>
</dbReference>
<dbReference type="InterPro" id="IPR018108">
    <property type="entry name" value="MCP_transmembrane"/>
</dbReference>
<gene>
    <name evidence="13" type="ORF">CHIRRI_LOCUS8890</name>
</gene>
<dbReference type="PANTHER" id="PTHR46131:SF1">
    <property type="entry name" value="SD08549P"/>
    <property type="match status" value="1"/>
</dbReference>
<keyword evidence="4 10" id="KW-0812">Transmembrane</keyword>
<evidence type="ECO:0000256" key="11">
    <source>
        <dbReference type="RuleBase" id="RU000488"/>
    </source>
</evidence>
<dbReference type="SUPFAM" id="SSF103506">
    <property type="entry name" value="Mitochondrial carrier"/>
    <property type="match status" value="1"/>
</dbReference>
<feature type="repeat" description="Solcar" evidence="10">
    <location>
        <begin position="203"/>
        <end position="290"/>
    </location>
</feature>
<dbReference type="AlphaFoldDB" id="A0A9N9RVP9"/>
<dbReference type="PROSITE" id="PS50920">
    <property type="entry name" value="SOLCAR"/>
    <property type="match status" value="3"/>
</dbReference>
<dbReference type="Gene3D" id="1.50.40.10">
    <property type="entry name" value="Mitochondrial carrier domain"/>
    <property type="match status" value="1"/>
</dbReference>
<keyword evidence="3 11" id="KW-0813">Transport</keyword>
<organism evidence="13 14">
    <name type="scientific">Chironomus riparius</name>
    <dbReference type="NCBI Taxonomy" id="315576"/>
    <lineage>
        <taxon>Eukaryota</taxon>
        <taxon>Metazoa</taxon>
        <taxon>Ecdysozoa</taxon>
        <taxon>Arthropoda</taxon>
        <taxon>Hexapoda</taxon>
        <taxon>Insecta</taxon>
        <taxon>Pterygota</taxon>
        <taxon>Neoptera</taxon>
        <taxon>Endopterygota</taxon>
        <taxon>Diptera</taxon>
        <taxon>Nematocera</taxon>
        <taxon>Chironomoidea</taxon>
        <taxon>Chironomidae</taxon>
        <taxon>Chironominae</taxon>
        <taxon>Chironomus</taxon>
    </lineage>
</organism>
<protein>
    <recommendedName>
        <fullName evidence="15">Solute carrier family 25 member 51</fullName>
    </recommendedName>
</protein>
<comment type="subcellular location">
    <subcellularLocation>
        <location evidence="1">Mitochondrion inner membrane</location>
        <topology evidence="1">Multi-pass membrane protein</topology>
    </subcellularLocation>
</comment>
<sequence length="292" mass="33718">MPSKLYYEIVENRKKQFHLFQSFDHREFLCGWGAAGINIFLTFPVYKMIFRQMLHGIKIRSAFNQLHNEGLSYLYRGIGPPLMQKTLSLSVMFGVYDGVKKPAIDVYGINQYSAKCIAGMVSGTFEAVLMPFERVQTILADSYYHEKYRNTYHAFRMIYTELGWKELYRGLVPILLRNGPSNAVFFILREEAQKLPQKEGVLYANMQQFVAGAVIGAFTSSIFYPLNVVKVVIQSKIGGKYDNVLVVFKEIYKTRDRSIRNVYKGLNMNCFRAAISWGIMNSAYENLRKVIY</sequence>
<keyword evidence="14" id="KW-1185">Reference proteome</keyword>
<feature type="repeat" description="Solcar" evidence="10">
    <location>
        <begin position="110"/>
        <end position="195"/>
    </location>
</feature>
<dbReference type="Pfam" id="PF00153">
    <property type="entry name" value="Mito_carr"/>
    <property type="match status" value="3"/>
</dbReference>
<keyword evidence="6" id="KW-0999">Mitochondrion inner membrane</keyword>
<evidence type="ECO:0000256" key="8">
    <source>
        <dbReference type="ARBA" id="ARBA00023128"/>
    </source>
</evidence>
<dbReference type="GO" id="GO:0051724">
    <property type="term" value="F:NAD transmembrane transporter activity"/>
    <property type="evidence" value="ECO:0007669"/>
    <property type="project" value="TreeGrafter"/>
</dbReference>
<dbReference type="PANTHER" id="PTHR46131">
    <property type="entry name" value="SD08549P"/>
    <property type="match status" value="1"/>
</dbReference>
<name>A0A9N9RVP9_9DIPT</name>
<evidence type="ECO:0000313" key="14">
    <source>
        <dbReference type="Proteomes" id="UP001153620"/>
    </source>
</evidence>
<evidence type="ECO:0000256" key="6">
    <source>
        <dbReference type="ARBA" id="ARBA00022792"/>
    </source>
</evidence>
<evidence type="ECO:0000256" key="12">
    <source>
        <dbReference type="SAM" id="Phobius"/>
    </source>
</evidence>
<evidence type="ECO:0000256" key="10">
    <source>
        <dbReference type="PROSITE-ProRule" id="PRU00282"/>
    </source>
</evidence>
<proteinExistence type="inferred from homology"/>
<keyword evidence="9 10" id="KW-0472">Membrane</keyword>
<reference evidence="13" key="2">
    <citation type="submission" date="2022-10" db="EMBL/GenBank/DDBJ databases">
        <authorList>
            <consortium name="ENA_rothamsted_submissions"/>
            <consortium name="culmorum"/>
            <person name="King R."/>
        </authorList>
    </citation>
    <scope>NUCLEOTIDE SEQUENCE</scope>
</reference>
<evidence type="ECO:0000313" key="13">
    <source>
        <dbReference type="EMBL" id="CAG9806025.1"/>
    </source>
</evidence>
<evidence type="ECO:0008006" key="15">
    <source>
        <dbReference type="Google" id="ProtNLM"/>
    </source>
</evidence>